<organism evidence="3 4">
    <name type="scientific">Phytohabitans houttuyneae</name>
    <dbReference type="NCBI Taxonomy" id="1076126"/>
    <lineage>
        <taxon>Bacteria</taxon>
        <taxon>Bacillati</taxon>
        <taxon>Actinomycetota</taxon>
        <taxon>Actinomycetes</taxon>
        <taxon>Micromonosporales</taxon>
        <taxon>Micromonosporaceae</taxon>
    </lineage>
</organism>
<dbReference type="Proteomes" id="UP000482800">
    <property type="component" value="Unassembled WGS sequence"/>
</dbReference>
<dbReference type="EMBL" id="BLPF01000002">
    <property type="protein sequence ID" value="GFJ81830.1"/>
    <property type="molecule type" value="Genomic_DNA"/>
</dbReference>
<gene>
    <name evidence="3" type="ORF">Phou_060100</name>
</gene>
<proteinExistence type="predicted"/>
<dbReference type="InterPro" id="IPR027417">
    <property type="entry name" value="P-loop_NTPase"/>
</dbReference>
<dbReference type="Gene3D" id="3.40.50.300">
    <property type="entry name" value="P-loop containing nucleotide triphosphate hydrolases"/>
    <property type="match status" value="1"/>
</dbReference>
<sequence>MGHSSMSFEMACRILGAADDGWSARLSRLLGVAALASGGVGAAAPAAAVGAAWGWIDQKNELVGHIDAAVRKVRDRGIGRTGRERHELIAAAHTALVTGSFFTALSEQIGSGYQRLHFSEAEKRAMVTPEAAGRHSTVVAQLLDVPVPVPWVGRGFEANLHAAIMPFFESLAGRCLAFFQGLAAWERLRYELGAVFGDQDLRRRIVESALRTYRSGYRHLAASMPEFGMWALLDEFEVASAARQRSLALLETLLAATFERGQPPPARDRQIMAQRNRRLLTEPLAQVTEFDRLSGVRIPDVETGYVNPRFRWAVTDRDARTWDEEWWDQQSSGHQLDRFLAAYFTSARAAEQPLVILGHPGAGKSLLTKITAARLPAELYATVRVPLRRVKNPAAPIYQQIQDFLDDDTHFGVRWRELSDASRDLTRVVLLDGLDELMQATGTTESGFLHEVQRFQEKEAGLGSPVAVVVTSRTVVANIANIPAGSLVIKLEDFDKAQVDEWVEMWNQVNHEPIAGGSVKPLAAEAVWAMGDLARQPLLLLMLATFGATEDPPSGATGGVTQGQLYQWLLNGYVTREVAKSLHGTGPAPESDGEVSERAERELWQLGIAAFAMFNRGQQSVSGEDLNRDLEPMLPPQVTYSGHRKHLARPLDAAMRTIARFFFIHTADVDSDHVTGSSYEFLHATFGEYLIAYHTLNQLGGLADARRHVPLGQEWTDDQLFALLSHQQLAVGGAILPFVRELFGALPQERRGTVVTQLKALVQASQERAGVGRLPGYNPSGRSLLSRVASYTGNLLLLLVELSDWPVALADLAPAGADHLTWWRSTVRLLRSGLDDTGWAMLLSTLDISTAPEPVVYRRRTPIEAVLLQAYEARLACQPEHELQALLGITALHGRRVPYWDEPIGDAAMRVVSSLVHRDERPDDEHLLLTVADRSPELDALLAEYLVRHGARLPYPSVRTVLSAPLSSGSVDVAVRIAPVAAQHPELLREFQQLINLYSRGLPDARAFAEVFAAMRVGLTVWPGATGDIFKDALRHMVRQARDLGEASFDAVREMVALPEEVLRPAIPPVVAILADEYAPRGPVSRQDAPAASGRHRPDPATSPGE</sequence>
<feature type="domain" description="NACHT N-terminal Helical" evidence="2">
    <location>
        <begin position="5"/>
        <end position="235"/>
    </location>
</feature>
<reference evidence="3 4" key="1">
    <citation type="submission" date="2020-03" db="EMBL/GenBank/DDBJ databases">
        <title>Whole genome shotgun sequence of Phytohabitans houttuyneae NBRC 108639.</title>
        <authorList>
            <person name="Komaki H."/>
            <person name="Tamura T."/>
        </authorList>
    </citation>
    <scope>NUCLEOTIDE SEQUENCE [LARGE SCALE GENOMIC DNA]</scope>
    <source>
        <strain evidence="3 4">NBRC 108639</strain>
    </source>
</reference>
<comment type="caution">
    <text evidence="3">The sequence shown here is derived from an EMBL/GenBank/DDBJ whole genome shotgun (WGS) entry which is preliminary data.</text>
</comment>
<evidence type="ECO:0000256" key="1">
    <source>
        <dbReference type="SAM" id="MobiDB-lite"/>
    </source>
</evidence>
<dbReference type="AlphaFoldDB" id="A0A6V8KEI0"/>
<dbReference type="Pfam" id="PF22738">
    <property type="entry name" value="NNH7"/>
    <property type="match status" value="1"/>
</dbReference>
<feature type="region of interest" description="Disordered" evidence="1">
    <location>
        <begin position="1081"/>
        <end position="1106"/>
    </location>
</feature>
<dbReference type="RefSeq" id="WP_173061556.1">
    <property type="nucleotide sequence ID" value="NZ_BAABGO010000022.1"/>
</dbReference>
<accession>A0A6V8KEI0</accession>
<name>A0A6V8KEI0_9ACTN</name>
<evidence type="ECO:0000259" key="2">
    <source>
        <dbReference type="Pfam" id="PF22738"/>
    </source>
</evidence>
<protein>
    <recommendedName>
        <fullName evidence="2">NACHT N-terminal Helical domain-containing protein</fullName>
    </recommendedName>
</protein>
<reference evidence="3 4" key="2">
    <citation type="submission" date="2020-03" db="EMBL/GenBank/DDBJ databases">
        <authorList>
            <person name="Ichikawa N."/>
            <person name="Kimura A."/>
            <person name="Kitahashi Y."/>
            <person name="Uohara A."/>
        </authorList>
    </citation>
    <scope>NUCLEOTIDE SEQUENCE [LARGE SCALE GENOMIC DNA]</scope>
    <source>
        <strain evidence="3 4">NBRC 108639</strain>
    </source>
</reference>
<evidence type="ECO:0000313" key="3">
    <source>
        <dbReference type="EMBL" id="GFJ81830.1"/>
    </source>
</evidence>
<dbReference type="SUPFAM" id="SSF52540">
    <property type="entry name" value="P-loop containing nucleoside triphosphate hydrolases"/>
    <property type="match status" value="1"/>
</dbReference>
<keyword evidence="4" id="KW-1185">Reference proteome</keyword>
<evidence type="ECO:0000313" key="4">
    <source>
        <dbReference type="Proteomes" id="UP000482800"/>
    </source>
</evidence>
<dbReference type="InterPro" id="IPR054567">
    <property type="entry name" value="NNH7"/>
</dbReference>